<dbReference type="GO" id="GO:0030154">
    <property type="term" value="P:cell differentiation"/>
    <property type="evidence" value="ECO:0007669"/>
    <property type="project" value="UniProtKB-KW"/>
</dbReference>
<sequence>MAKSRTSVMLVSSFILLILLLNVNNLEALRYRGLMSVPARIDSSSLLQKLGYDLAKIRHVKRAASPSRISPGGPDPEHHSHQPKAVMP</sequence>
<organism evidence="10 11">
    <name type="scientific">Turnera subulata</name>
    <dbReference type="NCBI Taxonomy" id="218843"/>
    <lineage>
        <taxon>Eukaryota</taxon>
        <taxon>Viridiplantae</taxon>
        <taxon>Streptophyta</taxon>
        <taxon>Embryophyta</taxon>
        <taxon>Tracheophyta</taxon>
        <taxon>Spermatophyta</taxon>
        <taxon>Magnoliopsida</taxon>
        <taxon>eudicotyledons</taxon>
        <taxon>Gunneridae</taxon>
        <taxon>Pentapetalae</taxon>
        <taxon>rosids</taxon>
        <taxon>fabids</taxon>
        <taxon>Malpighiales</taxon>
        <taxon>Passifloraceae</taxon>
        <taxon>Turnera</taxon>
    </lineage>
</organism>
<feature type="region of interest" description="Disordered" evidence="8">
    <location>
        <begin position="62"/>
        <end position="88"/>
    </location>
</feature>
<dbReference type="EMBL" id="JAKUCV010001323">
    <property type="protein sequence ID" value="KAJ4846867.1"/>
    <property type="molecule type" value="Genomic_DNA"/>
</dbReference>
<dbReference type="PANTHER" id="PTHR36016:SF10">
    <property type="entry name" value="CLAVATA3_ESR (CLE)-RELATED PROTEIN 6-LIKE"/>
    <property type="match status" value="1"/>
</dbReference>
<evidence type="ECO:0000256" key="2">
    <source>
        <dbReference type="ARBA" id="ARBA00005416"/>
    </source>
</evidence>
<dbReference type="PANTHER" id="PTHR36016">
    <property type="entry name" value="CLAVATA3/ESR (CLE)-RELATED PROTEIN 7"/>
    <property type="match status" value="1"/>
</dbReference>
<keyword evidence="7" id="KW-0379">Hydroxylation</keyword>
<keyword evidence="6" id="KW-0325">Glycoprotein</keyword>
<evidence type="ECO:0000313" key="11">
    <source>
        <dbReference type="Proteomes" id="UP001141552"/>
    </source>
</evidence>
<keyword evidence="5" id="KW-0221">Differentiation</keyword>
<dbReference type="AlphaFoldDB" id="A0A9Q0GBM6"/>
<evidence type="ECO:0000256" key="9">
    <source>
        <dbReference type="SAM" id="SignalP"/>
    </source>
</evidence>
<dbReference type="GO" id="GO:0005576">
    <property type="term" value="C:extracellular region"/>
    <property type="evidence" value="ECO:0007669"/>
    <property type="project" value="UniProtKB-SubCell"/>
</dbReference>
<evidence type="ECO:0000256" key="1">
    <source>
        <dbReference type="ARBA" id="ARBA00004239"/>
    </source>
</evidence>
<protein>
    <submittedName>
        <fullName evidence="10">Uncharacterized protein</fullName>
    </submittedName>
</protein>
<evidence type="ECO:0000256" key="5">
    <source>
        <dbReference type="ARBA" id="ARBA00022782"/>
    </source>
</evidence>
<accession>A0A9Q0GBM6</accession>
<evidence type="ECO:0000313" key="10">
    <source>
        <dbReference type="EMBL" id="KAJ4846867.1"/>
    </source>
</evidence>
<evidence type="ECO:0000256" key="8">
    <source>
        <dbReference type="SAM" id="MobiDB-lite"/>
    </source>
</evidence>
<evidence type="ECO:0000256" key="4">
    <source>
        <dbReference type="ARBA" id="ARBA00022729"/>
    </source>
</evidence>
<dbReference type="OrthoDB" id="1406315at2759"/>
<name>A0A9Q0GBM6_9ROSI</name>
<evidence type="ECO:0000256" key="6">
    <source>
        <dbReference type="ARBA" id="ARBA00023180"/>
    </source>
</evidence>
<comment type="caution">
    <text evidence="10">The sequence shown here is derived from an EMBL/GenBank/DDBJ whole genome shotgun (WGS) entry which is preliminary data.</text>
</comment>
<proteinExistence type="inferred from homology"/>
<keyword evidence="3" id="KW-0964">Secreted</keyword>
<dbReference type="InterPro" id="IPR039617">
    <property type="entry name" value="CLAVATA3-CLE"/>
</dbReference>
<feature type="signal peptide" evidence="9">
    <location>
        <begin position="1"/>
        <end position="28"/>
    </location>
</feature>
<reference evidence="10" key="1">
    <citation type="submission" date="2022-02" db="EMBL/GenBank/DDBJ databases">
        <authorList>
            <person name="Henning P.M."/>
            <person name="McCubbin A.G."/>
            <person name="Shore J.S."/>
        </authorList>
    </citation>
    <scope>NUCLEOTIDE SEQUENCE</scope>
    <source>
        <strain evidence="10">F60SS</strain>
        <tissue evidence="10">Leaves</tissue>
    </source>
</reference>
<keyword evidence="11" id="KW-1185">Reference proteome</keyword>
<comment type="similarity">
    <text evidence="2">Belongs to the CLV3/ESR signal peptide family.</text>
</comment>
<dbReference type="Proteomes" id="UP001141552">
    <property type="component" value="Unassembled WGS sequence"/>
</dbReference>
<comment type="subcellular location">
    <subcellularLocation>
        <location evidence="1">Secreted</location>
        <location evidence="1">Extracellular space</location>
    </subcellularLocation>
</comment>
<evidence type="ECO:0000256" key="7">
    <source>
        <dbReference type="ARBA" id="ARBA00023278"/>
    </source>
</evidence>
<feature type="chain" id="PRO_5040264543" evidence="9">
    <location>
        <begin position="29"/>
        <end position="88"/>
    </location>
</feature>
<keyword evidence="4 9" id="KW-0732">Signal</keyword>
<evidence type="ECO:0000256" key="3">
    <source>
        <dbReference type="ARBA" id="ARBA00022525"/>
    </source>
</evidence>
<reference evidence="10" key="2">
    <citation type="journal article" date="2023" name="Plants (Basel)">
        <title>Annotation of the Turnera subulata (Passifloraceae) Draft Genome Reveals the S-Locus Evolved after the Divergence of Turneroideae from Passifloroideae in a Stepwise Manner.</title>
        <authorList>
            <person name="Henning P.M."/>
            <person name="Roalson E.H."/>
            <person name="Mir W."/>
            <person name="McCubbin A.G."/>
            <person name="Shore J.S."/>
        </authorList>
    </citation>
    <scope>NUCLEOTIDE SEQUENCE</scope>
    <source>
        <strain evidence="10">F60SS</strain>
    </source>
</reference>
<gene>
    <name evidence="10" type="ORF">Tsubulata_011870</name>
</gene>